<dbReference type="SUPFAM" id="SSF52777">
    <property type="entry name" value="CoA-dependent acyltransferases"/>
    <property type="match status" value="1"/>
</dbReference>
<dbReference type="PIRSF" id="PIRSF000440">
    <property type="entry name" value="CAT"/>
    <property type="match status" value="1"/>
</dbReference>
<proteinExistence type="predicted"/>
<comment type="caution">
    <text evidence="1">The sequence shown here is derived from an EMBL/GenBank/DDBJ whole genome shotgun (WGS) entry which is preliminary data.</text>
</comment>
<name>A0ABS4FV25_9BACL</name>
<dbReference type="GO" id="GO:0008811">
    <property type="term" value="F:chloramphenicol O-acetyltransferase activity"/>
    <property type="evidence" value="ECO:0007669"/>
    <property type="project" value="UniProtKB-EC"/>
</dbReference>
<organism evidence="1 2">
    <name type="scientific">Paenibacillus turicensis</name>
    <dbReference type="NCBI Taxonomy" id="160487"/>
    <lineage>
        <taxon>Bacteria</taxon>
        <taxon>Bacillati</taxon>
        <taxon>Bacillota</taxon>
        <taxon>Bacilli</taxon>
        <taxon>Bacillales</taxon>
        <taxon>Paenibacillaceae</taxon>
        <taxon>Paenibacillus</taxon>
    </lineage>
</organism>
<dbReference type="InterPro" id="IPR023213">
    <property type="entry name" value="CAT-like_dom_sf"/>
</dbReference>
<reference evidence="1 2" key="1">
    <citation type="submission" date="2021-03" db="EMBL/GenBank/DDBJ databases">
        <title>Genomic Encyclopedia of Type Strains, Phase IV (KMG-IV): sequencing the most valuable type-strain genomes for metagenomic binning, comparative biology and taxonomic classification.</title>
        <authorList>
            <person name="Goeker M."/>
        </authorList>
    </citation>
    <scope>NUCLEOTIDE SEQUENCE [LARGE SCALE GENOMIC DNA]</scope>
    <source>
        <strain evidence="1 2">DSM 14349</strain>
    </source>
</reference>
<dbReference type="Gene3D" id="3.30.559.10">
    <property type="entry name" value="Chloramphenicol acetyltransferase-like domain"/>
    <property type="match status" value="1"/>
</dbReference>
<sequence length="217" mass="25318">MKFIEIDMEHWARKEHYNHYTNNVNCTFSVTVQIDITSLLPLLKEKGYKSYPAQIYMLSKVVNQLPEFRMDINDQGNVGYWEQVNPMYTILNSSTNTFSALWTKYDVNFGQFYELFLKETTQYANCDRILFPQSSIPANVFNISSLPWVDFTAFNLNVSPNKNYLFPIFTIGKYIQENGKTLMPLAIQCHHAACDGWHVGKFVELLRELAITPSRWL</sequence>
<dbReference type="NCBIfam" id="NF000491">
    <property type="entry name" value="chloram_CatA"/>
    <property type="match status" value="1"/>
</dbReference>
<protein>
    <submittedName>
        <fullName evidence="1">Chloramphenicol O-acetyltransferase type A</fullName>
        <ecNumber evidence="1">2.3.1.28</ecNumber>
    </submittedName>
</protein>
<gene>
    <name evidence="1" type="ORF">J2Z32_003055</name>
</gene>
<dbReference type="Pfam" id="PF00302">
    <property type="entry name" value="CAT"/>
    <property type="match status" value="1"/>
</dbReference>
<dbReference type="InterPro" id="IPR001707">
    <property type="entry name" value="Cmp_AcTrfase"/>
</dbReference>
<dbReference type="EMBL" id="JAGGKG010000015">
    <property type="protein sequence ID" value="MBP1906405.1"/>
    <property type="molecule type" value="Genomic_DNA"/>
</dbReference>
<dbReference type="Proteomes" id="UP001519272">
    <property type="component" value="Unassembled WGS sequence"/>
</dbReference>
<dbReference type="PANTHER" id="PTHR38474:SF2">
    <property type="entry name" value="CHLORAMPHENICOL ACETYLTRANSFERASE"/>
    <property type="match status" value="1"/>
</dbReference>
<evidence type="ECO:0000313" key="2">
    <source>
        <dbReference type="Proteomes" id="UP001519272"/>
    </source>
</evidence>
<keyword evidence="1" id="KW-0808">Transferase</keyword>
<keyword evidence="1" id="KW-0012">Acyltransferase</keyword>
<accession>A0ABS4FV25</accession>
<keyword evidence="2" id="KW-1185">Reference proteome</keyword>
<dbReference type="RefSeq" id="WP_210090006.1">
    <property type="nucleotide sequence ID" value="NZ_JAGGKG010000015.1"/>
</dbReference>
<dbReference type="PANTHER" id="PTHR38474">
    <property type="entry name" value="SLR0299 PROTEIN"/>
    <property type="match status" value="1"/>
</dbReference>
<dbReference type="EC" id="2.3.1.28" evidence="1"/>
<dbReference type="SMART" id="SM01059">
    <property type="entry name" value="CAT"/>
    <property type="match status" value="1"/>
</dbReference>
<evidence type="ECO:0000313" key="1">
    <source>
        <dbReference type="EMBL" id="MBP1906405.1"/>
    </source>
</evidence>